<dbReference type="EMBL" id="AB665556">
    <property type="protein sequence ID" value="BAL63024.1"/>
    <property type="molecule type" value="Genomic_DNA"/>
</dbReference>
<reference evidence="2" key="1">
    <citation type="journal article" date="2009" name="Appl. Environ. Microbiol.">
        <title>Neurotoxin gene clusters in Clostridium botulinum type Ab strains.</title>
        <authorList>
            <person name="Luquez C."/>
            <person name="Raphael B.H."/>
            <person name="Maslanka S.E."/>
        </authorList>
    </citation>
    <scope>NUCLEOTIDE SEQUENCE</scope>
    <source>
        <strain evidence="2">CDC28184</strain>
        <strain evidence="3">CDC3517</strain>
        <strain evidence="7">CDC48706</strain>
        <strain evidence="4">CDC4893</strain>
        <strain evidence="5">CDC5178</strain>
        <strain evidence="6">CDC5277</strain>
    </source>
</reference>
<sequence length="127" mass="15215">MPVTINNFNYNDPIDNNIIIMMEPPFARGMGRYYKAFKITDRIWIILERYTFGYKPEDFNKSSGIFNRDVWEYYDPDYLNTNDKKNIFLQTMIKLFNRIKSKPLGEKLLEMIINGIPYLGDRRVPLE</sequence>
<dbReference type="InterPro" id="IPR000395">
    <property type="entry name" value="Bot/tetX_LC"/>
</dbReference>
<dbReference type="GO" id="GO:0004222">
    <property type="term" value="F:metalloendopeptidase activity"/>
    <property type="evidence" value="ECO:0007669"/>
    <property type="project" value="InterPro"/>
</dbReference>
<dbReference type="EMBL" id="FJ981690">
    <property type="protein sequence ID" value="ACW83635.1"/>
    <property type="molecule type" value="Genomic_DNA"/>
</dbReference>
<dbReference type="EMBL" id="FJ981691">
    <property type="protein sequence ID" value="ACW83636.1"/>
    <property type="molecule type" value="Genomic_DNA"/>
</dbReference>
<evidence type="ECO:0000313" key="5">
    <source>
        <dbReference type="EMBL" id="ACW83638.1"/>
    </source>
</evidence>
<dbReference type="PRINTS" id="PR00760">
    <property type="entry name" value="BONTOXILYSIN"/>
</dbReference>
<dbReference type="EMBL" id="AB665555">
    <property type="protein sequence ID" value="BAL63023.1"/>
    <property type="molecule type" value="Genomic_DNA"/>
</dbReference>
<dbReference type="EMBL" id="FJ981693">
    <property type="protein sequence ID" value="ACW83638.1"/>
    <property type="molecule type" value="Genomic_DNA"/>
</dbReference>
<accession>C9WWX5</accession>
<dbReference type="GO" id="GO:0006508">
    <property type="term" value="P:proteolysis"/>
    <property type="evidence" value="ECO:0007669"/>
    <property type="project" value="InterPro"/>
</dbReference>
<evidence type="ECO:0000313" key="2">
    <source>
        <dbReference type="EMBL" id="ACW83635.1"/>
    </source>
</evidence>
<keyword evidence="2" id="KW-0528">Neurotoxin</keyword>
<evidence type="ECO:0000313" key="7">
    <source>
        <dbReference type="EMBL" id="ACW83640.1"/>
    </source>
</evidence>
<dbReference type="SUPFAM" id="SSF55486">
    <property type="entry name" value="Metalloproteases ('zincins'), catalytic domain"/>
    <property type="match status" value="1"/>
</dbReference>
<evidence type="ECO:0000259" key="1">
    <source>
        <dbReference type="Pfam" id="PF01742"/>
    </source>
</evidence>
<evidence type="ECO:0000313" key="6">
    <source>
        <dbReference type="EMBL" id="ACW83639.1"/>
    </source>
</evidence>
<gene>
    <name evidence="8" type="primary">B</name>
    <name evidence="8" type="synonym">bont</name>
</gene>
<feature type="domain" description="Botulinum/Tetanus toxin catalytic chain" evidence="1">
    <location>
        <begin position="3"/>
        <end position="122"/>
    </location>
</feature>
<dbReference type="EMBL" id="FJ981694">
    <property type="protein sequence ID" value="ACW83639.1"/>
    <property type="molecule type" value="Genomic_DNA"/>
</dbReference>
<organism evidence="2">
    <name type="scientific">Clostridium botulinum</name>
    <dbReference type="NCBI Taxonomy" id="1491"/>
    <lineage>
        <taxon>Bacteria</taxon>
        <taxon>Bacillati</taxon>
        <taxon>Bacillota</taxon>
        <taxon>Clostridia</taxon>
        <taxon>Eubacteriales</taxon>
        <taxon>Clostridiaceae</taxon>
        <taxon>Clostridium</taxon>
    </lineage>
</organism>
<evidence type="ECO:0000313" key="8">
    <source>
        <dbReference type="EMBL" id="BAL63023.1"/>
    </source>
</evidence>
<evidence type="ECO:0000313" key="3">
    <source>
        <dbReference type="EMBL" id="ACW83636.1"/>
    </source>
</evidence>
<protein>
    <submittedName>
        <fullName evidence="2 8">Botulinum neurotoxin type B</fullName>
    </submittedName>
</protein>
<evidence type="ECO:0000313" key="4">
    <source>
        <dbReference type="EMBL" id="ACW83637.1"/>
    </source>
</evidence>
<keyword evidence="2" id="KW-0800">Toxin</keyword>
<reference evidence="8" key="2">
    <citation type="journal article" date="2014" name="Appl. Environ. Microbiol.">
        <title>Genetic characterization and comparison of Clostridium botulinum isolates from botulism cases in Japan between 2006 and 2011.</title>
        <authorList>
            <person name="Kenri T."/>
            <person name="Sekizuka T."/>
            <person name="Yamamoto A."/>
            <person name="Iwaki M."/>
            <person name="Komiya T."/>
            <person name="Hatakeyama T."/>
            <person name="Nakajima H."/>
            <person name="Takahashi M."/>
            <person name="Kuroda M."/>
            <person name="Shibayama K."/>
        </authorList>
    </citation>
    <scope>NUCLEOTIDE SEQUENCE</scope>
    <source>
        <strain evidence="9">Iwate2007</strain>
        <strain evidence="8">Miyagi2006</strain>
    </source>
</reference>
<name>C9WWX5_CLOBO</name>
<proteinExistence type="predicted"/>
<dbReference type="GO" id="GO:0008270">
    <property type="term" value="F:zinc ion binding"/>
    <property type="evidence" value="ECO:0007669"/>
    <property type="project" value="InterPro"/>
</dbReference>
<dbReference type="Gene3D" id="3.90.1240.10">
    <property type="entry name" value="Metalloproteases ('zincins'), catalytic domain like"/>
    <property type="match status" value="1"/>
</dbReference>
<dbReference type="Pfam" id="PF01742">
    <property type="entry name" value="Peptidase_M27"/>
    <property type="match status" value="1"/>
</dbReference>
<evidence type="ECO:0000313" key="9">
    <source>
        <dbReference type="EMBL" id="BAL63024.1"/>
    </source>
</evidence>
<dbReference type="AlphaFoldDB" id="C9WWX5"/>
<dbReference type="PATRIC" id="fig|1491.662.peg.3159"/>
<dbReference type="EMBL" id="FJ981692">
    <property type="protein sequence ID" value="ACW83637.1"/>
    <property type="molecule type" value="Genomic_DNA"/>
</dbReference>
<dbReference type="EMBL" id="FJ981695">
    <property type="protein sequence ID" value="ACW83640.1"/>
    <property type="molecule type" value="Genomic_DNA"/>
</dbReference>